<dbReference type="InterPro" id="IPR012337">
    <property type="entry name" value="RNaseH-like_sf"/>
</dbReference>
<dbReference type="Pfam" id="PF07727">
    <property type="entry name" value="RVT_2"/>
    <property type="match status" value="1"/>
</dbReference>
<protein>
    <recommendedName>
        <fullName evidence="4">Integrase catalytic domain-containing protein</fullName>
    </recommendedName>
</protein>
<dbReference type="InterPro" id="IPR039537">
    <property type="entry name" value="Retrotran_Ty1/copia-like"/>
</dbReference>
<reference evidence="5" key="1">
    <citation type="journal article" date="2022" name="Front. Genet.">
        <title>Chromosome-Scale Assembly of the Dendrobium nobile Genome Provides Insights Into the Molecular Mechanism of the Biosynthesis of the Medicinal Active Ingredient of Dendrobium.</title>
        <authorList>
            <person name="Xu Q."/>
            <person name="Niu S.-C."/>
            <person name="Li K.-L."/>
            <person name="Zheng P.-J."/>
            <person name="Zhang X.-J."/>
            <person name="Jia Y."/>
            <person name="Liu Y."/>
            <person name="Niu Y.-X."/>
            <person name="Yu L.-H."/>
            <person name="Chen D.-F."/>
            <person name="Zhang G.-Q."/>
        </authorList>
    </citation>
    <scope>NUCLEOTIDE SEQUENCE</scope>
    <source>
        <tissue evidence="5">Leaf</tissue>
    </source>
</reference>
<dbReference type="Pfam" id="PF25597">
    <property type="entry name" value="SH3_retrovirus"/>
    <property type="match status" value="1"/>
</dbReference>
<dbReference type="SUPFAM" id="SSF53098">
    <property type="entry name" value="Ribonuclease H-like"/>
    <property type="match status" value="1"/>
</dbReference>
<dbReference type="Proteomes" id="UP000829196">
    <property type="component" value="Unassembled WGS sequence"/>
</dbReference>
<dbReference type="GO" id="GO:0046872">
    <property type="term" value="F:metal ion binding"/>
    <property type="evidence" value="ECO:0007669"/>
    <property type="project" value="UniProtKB-KW"/>
</dbReference>
<feature type="domain" description="Integrase catalytic" evidence="4">
    <location>
        <begin position="108"/>
        <end position="274"/>
    </location>
</feature>
<sequence length="725" mass="81748">MDNSIYITFHANGFEMKDSQDHQLLLSGRLNNGLYQITTTPANRQMALHTRSNSSHLWHARLGHPNNRVLQTVAVHLPDSITSSHISLCKSCNTAKSHRISFNKSCSVTSSPFDLIHSDVWGPAPVSSSLGFRYYVIFIDDYSRHSWIYFMHCKNETFSKFKLLCKLIQNQFGKTPKSIQTDGGGEFINNNFISFLQEQGITRRTSCPHTPEQNGIAERKHRHILELTRTLLHASNAPQSFWCEAVSTAIHLINRLPSKHTGDKSPYQIIYNKIPAYNHLRVFGCLCYPWLQPYTDNKFTPRSTDCVFLGYSNTYKGYVCYNLTTKKMHISRHVVFHEDVFPFNTQAVSSSASTSQQTSPNLPLILVPASTITHSKNLSTESAPIIPHNNCDSSIPSLPGSSTQHTQFSEPSPPRPRSDKSNHPMQTRSKSGISKPNPIYSLNTTHPQDSTPVSYNQAAKHAHWRIAMAEEIKALQQQQTWSLVSPPSNKTILGCKWTFKTKLLPSGKVHRYKARLVALGNHQRFGENYTETFSPVAKMPTIRFLLTVALNRKWAILQLDVSNAFLHGDLLEEIYMKQPKGFIDPNQPTPVCKLHKSLYGLKQAPRLWFQKLTDFLLARGFRFSRSDTSLLLLLKNNVQIYFLIYVDDIILTGSDPNAIKSLLADLHSTFALKQLGQINLFLGIQVTHTSHGLFLTQAHYAAKLLKTAGMTDCKSSPTPMASASK</sequence>
<evidence type="ECO:0000313" key="5">
    <source>
        <dbReference type="EMBL" id="KAI0488007.1"/>
    </source>
</evidence>
<dbReference type="PROSITE" id="PS50994">
    <property type="entry name" value="INTEGRASE"/>
    <property type="match status" value="1"/>
</dbReference>
<keyword evidence="2" id="KW-0378">Hydrolase</keyword>
<organism evidence="5 6">
    <name type="scientific">Dendrobium nobile</name>
    <name type="common">Orchid</name>
    <dbReference type="NCBI Taxonomy" id="94219"/>
    <lineage>
        <taxon>Eukaryota</taxon>
        <taxon>Viridiplantae</taxon>
        <taxon>Streptophyta</taxon>
        <taxon>Embryophyta</taxon>
        <taxon>Tracheophyta</taxon>
        <taxon>Spermatophyta</taxon>
        <taxon>Magnoliopsida</taxon>
        <taxon>Liliopsida</taxon>
        <taxon>Asparagales</taxon>
        <taxon>Orchidaceae</taxon>
        <taxon>Epidendroideae</taxon>
        <taxon>Malaxideae</taxon>
        <taxon>Dendrobiinae</taxon>
        <taxon>Dendrobium</taxon>
    </lineage>
</organism>
<dbReference type="GO" id="GO:0016787">
    <property type="term" value="F:hydrolase activity"/>
    <property type="evidence" value="ECO:0007669"/>
    <property type="project" value="UniProtKB-KW"/>
</dbReference>
<dbReference type="InterPro" id="IPR057670">
    <property type="entry name" value="SH3_retrovirus"/>
</dbReference>
<dbReference type="Gene3D" id="3.30.420.10">
    <property type="entry name" value="Ribonuclease H-like superfamily/Ribonuclease H"/>
    <property type="match status" value="1"/>
</dbReference>
<dbReference type="InterPro" id="IPR025724">
    <property type="entry name" value="GAG-pre-integrase_dom"/>
</dbReference>
<evidence type="ECO:0000256" key="3">
    <source>
        <dbReference type="SAM" id="MobiDB-lite"/>
    </source>
</evidence>
<dbReference type="EMBL" id="JAGYWB010000019">
    <property type="protein sequence ID" value="KAI0488007.1"/>
    <property type="molecule type" value="Genomic_DNA"/>
</dbReference>
<dbReference type="AlphaFoldDB" id="A0A8T3A1H5"/>
<name>A0A8T3A1H5_DENNO</name>
<feature type="region of interest" description="Disordered" evidence="3">
    <location>
        <begin position="381"/>
        <end position="456"/>
    </location>
</feature>
<dbReference type="InterPro" id="IPR036397">
    <property type="entry name" value="RNaseH_sf"/>
</dbReference>
<dbReference type="PANTHER" id="PTHR42648">
    <property type="entry name" value="TRANSPOSASE, PUTATIVE-RELATED"/>
    <property type="match status" value="1"/>
</dbReference>
<dbReference type="InterPro" id="IPR043502">
    <property type="entry name" value="DNA/RNA_pol_sf"/>
</dbReference>
<proteinExistence type="predicted"/>
<feature type="compositionally biased region" description="Polar residues" evidence="3">
    <location>
        <begin position="423"/>
        <end position="456"/>
    </location>
</feature>
<dbReference type="Pfam" id="PF13976">
    <property type="entry name" value="gag_pre-integrs"/>
    <property type="match status" value="1"/>
</dbReference>
<dbReference type="PANTHER" id="PTHR42648:SF26">
    <property type="entry name" value="INTEGRASE CATALYTIC DOMAIN-CONTAINING PROTEIN"/>
    <property type="match status" value="1"/>
</dbReference>
<dbReference type="OrthoDB" id="1737296at2759"/>
<dbReference type="Pfam" id="PF00665">
    <property type="entry name" value="rve"/>
    <property type="match status" value="1"/>
</dbReference>
<keyword evidence="1" id="KW-0479">Metal-binding</keyword>
<accession>A0A8T3A1H5</accession>
<dbReference type="SUPFAM" id="SSF56672">
    <property type="entry name" value="DNA/RNA polymerases"/>
    <property type="match status" value="1"/>
</dbReference>
<dbReference type="GO" id="GO:0003676">
    <property type="term" value="F:nucleic acid binding"/>
    <property type="evidence" value="ECO:0007669"/>
    <property type="project" value="InterPro"/>
</dbReference>
<dbReference type="InterPro" id="IPR001584">
    <property type="entry name" value="Integrase_cat-core"/>
</dbReference>
<evidence type="ECO:0000313" key="6">
    <source>
        <dbReference type="Proteomes" id="UP000829196"/>
    </source>
</evidence>
<dbReference type="GO" id="GO:0015074">
    <property type="term" value="P:DNA integration"/>
    <property type="evidence" value="ECO:0007669"/>
    <property type="project" value="InterPro"/>
</dbReference>
<dbReference type="InterPro" id="IPR013103">
    <property type="entry name" value="RVT_2"/>
</dbReference>
<feature type="compositionally biased region" description="Polar residues" evidence="3">
    <location>
        <begin position="390"/>
        <end position="410"/>
    </location>
</feature>
<evidence type="ECO:0000256" key="1">
    <source>
        <dbReference type="ARBA" id="ARBA00022723"/>
    </source>
</evidence>
<evidence type="ECO:0000256" key="2">
    <source>
        <dbReference type="ARBA" id="ARBA00022801"/>
    </source>
</evidence>
<gene>
    <name evidence="5" type="ORF">KFK09_027830</name>
</gene>
<comment type="caution">
    <text evidence="5">The sequence shown here is derived from an EMBL/GenBank/DDBJ whole genome shotgun (WGS) entry which is preliminary data.</text>
</comment>
<keyword evidence="6" id="KW-1185">Reference proteome</keyword>
<evidence type="ECO:0000259" key="4">
    <source>
        <dbReference type="PROSITE" id="PS50994"/>
    </source>
</evidence>